<accession>B5GME6</accession>
<keyword evidence="2" id="KW-1185">Reference proteome</keyword>
<sequence length="259" mass="28073">MHLNGCILINVMHPTDQALGRPDLTVIQKSHWFRPRCRCGTRHRRHNERMDPTTVVWDMDGTLLDSSHAVPQAFVQATEQLAGRRVEFDEVVAAYWRGTPEVILSFLVGRTLSADECEAYYQALDGVRVAPYPGVPQTLHALRQRDLPVAVFTGASTRAAELLLRSAGLSVDLLIGGDCVERPKPAADGMLMAAERLGVAAGQLVLVGDSALDLRAARAAGSHSAAAAWGHMYDPEEPADTVLDSPQQVLRLLPALAGE</sequence>
<keyword evidence="1" id="KW-0378">Hydrolase</keyword>
<dbReference type="InterPro" id="IPR036412">
    <property type="entry name" value="HAD-like_sf"/>
</dbReference>
<evidence type="ECO:0000313" key="1">
    <source>
        <dbReference type="EMBL" id="EFG04452.2"/>
    </source>
</evidence>
<dbReference type="GO" id="GO:0005829">
    <property type="term" value="C:cytosol"/>
    <property type="evidence" value="ECO:0007669"/>
    <property type="project" value="TreeGrafter"/>
</dbReference>
<dbReference type="PANTHER" id="PTHR43434:SF1">
    <property type="entry name" value="PHOSPHOGLYCOLATE PHOSPHATASE"/>
    <property type="match status" value="1"/>
</dbReference>
<dbReference type="Pfam" id="PF00702">
    <property type="entry name" value="Hydrolase"/>
    <property type="match status" value="1"/>
</dbReference>
<reference evidence="1 2" key="1">
    <citation type="journal article" date="2010" name="Genome Biol. Evol.">
        <title>The sequence of a 1.8-mb bacterial linear plasmid reveals a rich evolutionary reservoir of secondary metabolic pathways.</title>
        <authorList>
            <person name="Medema M.H."/>
            <person name="Trefzer A."/>
            <person name="Kovalchuk A."/>
            <person name="van den Berg M."/>
            <person name="Mueller U."/>
            <person name="Heijne W."/>
            <person name="Wu L."/>
            <person name="Alam M.T."/>
            <person name="Ronning C.M."/>
            <person name="Nierman W.C."/>
            <person name="Bovenberg R.A.L."/>
            <person name="Breitling R."/>
            <person name="Takano E."/>
        </authorList>
    </citation>
    <scope>NUCLEOTIDE SEQUENCE [LARGE SCALE GENOMIC DNA]</scope>
    <source>
        <strain evidence="2">ATCC 27064 / DSM 738 / JCM 4710 / NBRC 13307 / NCIMB 12785 / NRRL 3585 / VKM Ac-602</strain>
        <plasmid evidence="1">pSCL4</plasmid>
    </source>
</reference>
<evidence type="ECO:0000313" key="2">
    <source>
        <dbReference type="Proteomes" id="UP000002357"/>
    </source>
</evidence>
<dbReference type="NCBIfam" id="TIGR01509">
    <property type="entry name" value="HAD-SF-IA-v3"/>
    <property type="match status" value="1"/>
</dbReference>
<dbReference type="GO" id="GO:0006281">
    <property type="term" value="P:DNA repair"/>
    <property type="evidence" value="ECO:0007669"/>
    <property type="project" value="TreeGrafter"/>
</dbReference>
<geneLocation type="plasmid" evidence="1 2">
    <name>pSCL4</name>
</geneLocation>
<dbReference type="AlphaFoldDB" id="B5GME6"/>
<dbReference type="InterPro" id="IPR023214">
    <property type="entry name" value="HAD_sf"/>
</dbReference>
<dbReference type="Proteomes" id="UP000002357">
    <property type="component" value="Plasmid pSCL4"/>
</dbReference>
<dbReference type="SUPFAM" id="SSF56784">
    <property type="entry name" value="HAD-like"/>
    <property type="match status" value="1"/>
</dbReference>
<dbReference type="KEGG" id="sclf:BB341_28980"/>
<dbReference type="PANTHER" id="PTHR43434">
    <property type="entry name" value="PHOSPHOGLYCOLATE PHOSPHATASE"/>
    <property type="match status" value="1"/>
</dbReference>
<dbReference type="InterPro" id="IPR006439">
    <property type="entry name" value="HAD-SF_hydro_IA"/>
</dbReference>
<keyword evidence="1" id="KW-0614">Plasmid</keyword>
<dbReference type="OrthoDB" id="9797743at2"/>
<dbReference type="EMBL" id="CM000914">
    <property type="protein sequence ID" value="EFG04452.2"/>
    <property type="molecule type" value="Genomic_DNA"/>
</dbReference>
<organism evidence="1 2">
    <name type="scientific">Streptomyces clavuligerus</name>
    <dbReference type="NCBI Taxonomy" id="1901"/>
    <lineage>
        <taxon>Bacteria</taxon>
        <taxon>Bacillati</taxon>
        <taxon>Actinomycetota</taxon>
        <taxon>Actinomycetes</taxon>
        <taxon>Kitasatosporales</taxon>
        <taxon>Streptomycetaceae</taxon>
        <taxon>Streptomyces</taxon>
    </lineage>
</organism>
<dbReference type="EC" id="3.1.3.18" evidence="1"/>
<dbReference type="InterPro" id="IPR050155">
    <property type="entry name" value="HAD-like_hydrolase_sf"/>
</dbReference>
<dbReference type="eggNOG" id="COG0546">
    <property type="taxonomic scope" value="Bacteria"/>
</dbReference>
<dbReference type="InterPro" id="IPR023198">
    <property type="entry name" value="PGP-like_dom2"/>
</dbReference>
<gene>
    <name evidence="1" type="ORF">SCLAV_p0965</name>
</gene>
<name>B5GME6_STRCL</name>
<dbReference type="Gene3D" id="1.10.150.240">
    <property type="entry name" value="Putative phosphatase, domain 2"/>
    <property type="match status" value="1"/>
</dbReference>
<proteinExistence type="predicted"/>
<dbReference type="SFLD" id="SFLDG01129">
    <property type="entry name" value="C1.5:_HAD__Beta-PGM__Phosphata"/>
    <property type="match status" value="1"/>
</dbReference>
<dbReference type="GO" id="GO:0008967">
    <property type="term" value="F:phosphoglycolate phosphatase activity"/>
    <property type="evidence" value="ECO:0007669"/>
    <property type="project" value="UniProtKB-EC"/>
</dbReference>
<dbReference type="SFLD" id="SFLDS00003">
    <property type="entry name" value="Haloacid_Dehalogenase"/>
    <property type="match status" value="1"/>
</dbReference>
<protein>
    <submittedName>
        <fullName evidence="1">Phosphoglycolate phosphatase</fullName>
        <ecNumber evidence="1">3.1.3.18</ecNumber>
    </submittedName>
</protein>
<dbReference type="Gene3D" id="3.40.50.1000">
    <property type="entry name" value="HAD superfamily/HAD-like"/>
    <property type="match status" value="1"/>
</dbReference>